<organism evidence="2 3">
    <name type="scientific">Ciceribacter selenitireducens ATCC BAA-1503</name>
    <dbReference type="NCBI Taxonomy" id="1336235"/>
    <lineage>
        <taxon>Bacteria</taxon>
        <taxon>Pseudomonadati</taxon>
        <taxon>Pseudomonadota</taxon>
        <taxon>Alphaproteobacteria</taxon>
        <taxon>Hyphomicrobiales</taxon>
        <taxon>Rhizobiaceae</taxon>
        <taxon>Ciceribacter</taxon>
    </lineage>
</organism>
<proteinExistence type="predicted"/>
<dbReference type="AlphaFoldDB" id="A0A376AKY5"/>
<feature type="region of interest" description="Disordered" evidence="1">
    <location>
        <begin position="1"/>
        <end position="39"/>
    </location>
</feature>
<dbReference type="EMBL" id="UEYP01000007">
    <property type="protein sequence ID" value="SSC68478.1"/>
    <property type="molecule type" value="Genomic_DNA"/>
</dbReference>
<sequence length="74" mass="8472">MKDHPPVQHHRSPLTTGPRGTKRFPAHPGRPELGRKRRIRQARLRQIIRLSPGRNSLRQINAGALARSSLQTRK</sequence>
<gene>
    <name evidence="2" type="ORF">RHIZ70_4186</name>
</gene>
<dbReference type="Proteomes" id="UP000254764">
    <property type="component" value="Unassembled WGS sequence"/>
</dbReference>
<keyword evidence="3" id="KW-1185">Reference proteome</keyword>
<protein>
    <submittedName>
        <fullName evidence="2">Uncharacterized protein</fullName>
    </submittedName>
</protein>
<reference evidence="3" key="1">
    <citation type="submission" date="2018-07" db="EMBL/GenBank/DDBJ databases">
        <authorList>
            <person name="Peiro R."/>
            <person name="Begona"/>
            <person name="Cbmso G."/>
            <person name="Lopez M."/>
            <person name="Gonzalez S."/>
        </authorList>
    </citation>
    <scope>NUCLEOTIDE SEQUENCE [LARGE SCALE GENOMIC DNA]</scope>
</reference>
<evidence type="ECO:0000313" key="2">
    <source>
        <dbReference type="EMBL" id="SSC68478.1"/>
    </source>
</evidence>
<evidence type="ECO:0000313" key="3">
    <source>
        <dbReference type="Proteomes" id="UP000254764"/>
    </source>
</evidence>
<accession>A0A376AKY5</accession>
<evidence type="ECO:0000256" key="1">
    <source>
        <dbReference type="SAM" id="MobiDB-lite"/>
    </source>
</evidence>
<name>A0A376AKY5_9HYPH</name>